<feature type="region of interest" description="Disordered" evidence="1">
    <location>
        <begin position="1"/>
        <end position="25"/>
    </location>
</feature>
<protein>
    <submittedName>
        <fullName evidence="2">Uncharacterized protein</fullName>
    </submittedName>
</protein>
<gene>
    <name evidence="2" type="ORF">CHIRRI_LOCUS10327</name>
</gene>
<evidence type="ECO:0000313" key="3">
    <source>
        <dbReference type="Proteomes" id="UP001153620"/>
    </source>
</evidence>
<dbReference type="Proteomes" id="UP001153620">
    <property type="component" value="Chromosome 3"/>
</dbReference>
<dbReference type="AlphaFoldDB" id="A0A9N9S249"/>
<dbReference type="OrthoDB" id="8061240at2759"/>
<evidence type="ECO:0000313" key="2">
    <source>
        <dbReference type="EMBL" id="CAG9807478.1"/>
    </source>
</evidence>
<evidence type="ECO:0000256" key="1">
    <source>
        <dbReference type="SAM" id="MobiDB-lite"/>
    </source>
</evidence>
<name>A0A9N9S249_9DIPT</name>
<reference evidence="2" key="1">
    <citation type="submission" date="2022-01" db="EMBL/GenBank/DDBJ databases">
        <authorList>
            <person name="King R."/>
        </authorList>
    </citation>
    <scope>NUCLEOTIDE SEQUENCE</scope>
</reference>
<accession>A0A9N9S249</accession>
<keyword evidence="3" id="KW-1185">Reference proteome</keyword>
<organism evidence="2 3">
    <name type="scientific">Chironomus riparius</name>
    <dbReference type="NCBI Taxonomy" id="315576"/>
    <lineage>
        <taxon>Eukaryota</taxon>
        <taxon>Metazoa</taxon>
        <taxon>Ecdysozoa</taxon>
        <taxon>Arthropoda</taxon>
        <taxon>Hexapoda</taxon>
        <taxon>Insecta</taxon>
        <taxon>Pterygota</taxon>
        <taxon>Neoptera</taxon>
        <taxon>Endopterygota</taxon>
        <taxon>Diptera</taxon>
        <taxon>Nematocera</taxon>
        <taxon>Chironomoidea</taxon>
        <taxon>Chironomidae</taxon>
        <taxon>Chironominae</taxon>
        <taxon>Chironomus</taxon>
    </lineage>
</organism>
<reference evidence="2" key="2">
    <citation type="submission" date="2022-10" db="EMBL/GenBank/DDBJ databases">
        <authorList>
            <consortium name="ENA_rothamsted_submissions"/>
            <consortium name="culmorum"/>
            <person name="King R."/>
        </authorList>
    </citation>
    <scope>NUCLEOTIDE SEQUENCE</scope>
</reference>
<feature type="compositionally biased region" description="Polar residues" evidence="1">
    <location>
        <begin position="14"/>
        <end position="25"/>
    </location>
</feature>
<proteinExistence type="predicted"/>
<dbReference type="EMBL" id="OU895879">
    <property type="protein sequence ID" value="CAG9807478.1"/>
    <property type="molecule type" value="Genomic_DNA"/>
</dbReference>
<sequence>MSNQQRARLPPTPCNSITTQSNVTQRHTQNIDVQNNTISNVMTTTDSSQQMYNNNNINDDSLHALGPDLAIQTSQVLDNLTDHERSIILDVLSRDESIRQRDSARIM</sequence>